<dbReference type="InterPro" id="IPR049192">
    <property type="entry name" value="DUF4246_C"/>
</dbReference>
<feature type="region of interest" description="Disordered" evidence="1">
    <location>
        <begin position="307"/>
        <end position="329"/>
    </location>
</feature>
<dbReference type="InterPro" id="IPR025340">
    <property type="entry name" value="DUF4246"/>
</dbReference>
<evidence type="ECO:0000256" key="1">
    <source>
        <dbReference type="SAM" id="MobiDB-lite"/>
    </source>
</evidence>
<feature type="domain" description="DUF4246" evidence="3">
    <location>
        <begin position="13"/>
        <end position="85"/>
    </location>
</feature>
<dbReference type="EMBL" id="VCAU01000015">
    <property type="protein sequence ID" value="KAF9891939.1"/>
    <property type="molecule type" value="Genomic_DNA"/>
</dbReference>
<evidence type="ECO:0000313" key="5">
    <source>
        <dbReference type="Proteomes" id="UP001194746"/>
    </source>
</evidence>
<evidence type="ECO:0000313" key="4">
    <source>
        <dbReference type="EMBL" id="KAF9891939.1"/>
    </source>
</evidence>
<keyword evidence="5" id="KW-1185">Reference proteome</keyword>
<name>A0AAD4CSK1_ASPNN</name>
<reference evidence="4" key="1">
    <citation type="journal article" date="2019" name="Beilstein J. Org. Chem.">
        <title>Nanangenines: drimane sesquiterpenoids as the dominant metabolite cohort of a novel Australian fungus, Aspergillus nanangensis.</title>
        <authorList>
            <person name="Lacey H.J."/>
            <person name="Gilchrist C.L.M."/>
            <person name="Crombie A."/>
            <person name="Kalaitzis J.A."/>
            <person name="Vuong D."/>
            <person name="Rutledge P.J."/>
            <person name="Turner P."/>
            <person name="Pitt J.I."/>
            <person name="Lacey E."/>
            <person name="Chooi Y.H."/>
            <person name="Piggott A.M."/>
        </authorList>
    </citation>
    <scope>NUCLEOTIDE SEQUENCE</scope>
    <source>
        <strain evidence="4">MST-FP2251</strain>
    </source>
</reference>
<comment type="caution">
    <text evidence="4">The sequence shown here is derived from an EMBL/GenBank/DDBJ whole genome shotgun (WGS) entry which is preliminary data.</text>
</comment>
<accession>A0AAD4CSK1</accession>
<organism evidence="4 5">
    <name type="scientific">Aspergillus nanangensis</name>
    <dbReference type="NCBI Taxonomy" id="2582783"/>
    <lineage>
        <taxon>Eukaryota</taxon>
        <taxon>Fungi</taxon>
        <taxon>Dikarya</taxon>
        <taxon>Ascomycota</taxon>
        <taxon>Pezizomycotina</taxon>
        <taxon>Eurotiomycetes</taxon>
        <taxon>Eurotiomycetidae</taxon>
        <taxon>Eurotiales</taxon>
        <taxon>Aspergillaceae</taxon>
        <taxon>Aspergillus</taxon>
        <taxon>Aspergillus subgen. Circumdati</taxon>
    </lineage>
</organism>
<evidence type="ECO:0000259" key="3">
    <source>
        <dbReference type="Pfam" id="PF21666"/>
    </source>
</evidence>
<dbReference type="AlphaFoldDB" id="A0AAD4CSK1"/>
<feature type="compositionally biased region" description="Basic and acidic residues" evidence="1">
    <location>
        <begin position="307"/>
        <end position="316"/>
    </location>
</feature>
<evidence type="ECO:0000259" key="2">
    <source>
        <dbReference type="Pfam" id="PF14033"/>
    </source>
</evidence>
<dbReference type="Pfam" id="PF14033">
    <property type="entry name" value="DUF4246"/>
    <property type="match status" value="1"/>
</dbReference>
<reference evidence="4" key="2">
    <citation type="submission" date="2020-02" db="EMBL/GenBank/DDBJ databases">
        <authorList>
            <person name="Gilchrist C.L.M."/>
            <person name="Chooi Y.-H."/>
        </authorList>
    </citation>
    <scope>NUCLEOTIDE SEQUENCE</scope>
    <source>
        <strain evidence="4">MST-FP2251</strain>
    </source>
</reference>
<dbReference type="PANTHER" id="PTHR33119:SF1">
    <property type="entry name" value="FE2OG DIOXYGENASE DOMAIN-CONTAINING PROTEIN"/>
    <property type="match status" value="1"/>
</dbReference>
<dbReference type="Pfam" id="PF21666">
    <property type="entry name" value="DUF4246_N"/>
    <property type="match status" value="1"/>
</dbReference>
<feature type="compositionally biased region" description="Acidic residues" evidence="1">
    <location>
        <begin position="317"/>
        <end position="329"/>
    </location>
</feature>
<gene>
    <name evidence="4" type="ORF">FE257_002902</name>
</gene>
<proteinExistence type="predicted"/>
<sequence length="605" mass="68857">MDDPRQEKFPLELPGFNLPLNHKPPQHGILFPNALDYADLDSGAACRINIFREIVMMRVMNTITDKPEWDRKVFDKEIVAKWTDEISALKADITPKMIDWVVEELKWKAGVLHDKNHVLVFDTGVVKSDSAVTPEEQRALQEAIAPLDQVSEDQKDYHPGSDRKVVDLVHPSLFPVVYGRTRILPDQRIGLDDCMSYIGQGEILKVPSEAEAHSNLEEHTNGFIRDPGDRGVLRPYSRSFQWLPCDVEFTGDDNGCRIVSYINNLHPVHHRPLYAAIESVLNHAVRLWDETLALTQDNCPGRLSFHRVDYLPHPDPEPEPGSDQDEDSDSFLDLQAAWEDSCPILLPEPGNFDPQKVAPRAGEGLNLRKEFRERGIQVIVKLANIELTPENPNYTGGSWHVEGQLNERICATALYYYDSKNITESKLSFRQNALRHEVAEVRYAQDRHGFLQSVYGFGPDIEGQSETNVTQHLGSVVCREGRLLTFPNILQHRVTPFGLANRSKPGHRKILALFLVDPHQRHISTANVPPQQEAWAREKRELVENLLMTRLPVEIQDMVKKDAAGDSISWDEATQYRLDLMEERSGKTDEQNAMFETGQFNLCEH</sequence>
<dbReference type="PANTHER" id="PTHR33119">
    <property type="entry name" value="IFI3P"/>
    <property type="match status" value="1"/>
</dbReference>
<dbReference type="InterPro" id="IPR049207">
    <property type="entry name" value="DUF4246_N"/>
</dbReference>
<feature type="domain" description="DUF4246" evidence="2">
    <location>
        <begin position="96"/>
        <end position="538"/>
    </location>
</feature>
<protein>
    <submittedName>
        <fullName evidence="4">Uncharacterized protein</fullName>
    </submittedName>
</protein>
<dbReference type="Proteomes" id="UP001194746">
    <property type="component" value="Unassembled WGS sequence"/>
</dbReference>